<dbReference type="RefSeq" id="WP_187687369.1">
    <property type="nucleotide sequence ID" value="NZ_AP023396.1"/>
</dbReference>
<dbReference type="AlphaFoldDB" id="A0A7G1KGE9"/>
<dbReference type="KEGG" id="nwl:NWFMUON74_18220"/>
<feature type="transmembrane region" description="Helical" evidence="1">
    <location>
        <begin position="98"/>
        <end position="119"/>
    </location>
</feature>
<name>A0A7G1KGE9_9NOCA</name>
<dbReference type="Proteomes" id="UP000516173">
    <property type="component" value="Chromosome"/>
</dbReference>
<evidence type="ECO:0000313" key="2">
    <source>
        <dbReference type="EMBL" id="BCK54050.1"/>
    </source>
</evidence>
<keyword evidence="3" id="KW-1185">Reference proteome</keyword>
<sequence length="129" mass="14009">MSWNTRIRQWHRGLALTFVATLVVTVVGLALRGPVWLSYVPLPPLILLLLSGLVLLVRYASGRRAGGIRTTHRWSAAVFTATVLATIVALALPEPIVAVSYLPLAPLAVLLITGLTMLVRQYTGNRVTD</sequence>
<feature type="transmembrane region" description="Helical" evidence="1">
    <location>
        <begin position="73"/>
        <end position="92"/>
    </location>
</feature>
<dbReference type="GeneID" id="80351644"/>
<evidence type="ECO:0008006" key="4">
    <source>
        <dbReference type="Google" id="ProtNLM"/>
    </source>
</evidence>
<protein>
    <recommendedName>
        <fullName evidence="4">Transmembrane protein</fullName>
    </recommendedName>
</protein>
<keyword evidence="1" id="KW-0472">Membrane</keyword>
<evidence type="ECO:0000313" key="3">
    <source>
        <dbReference type="Proteomes" id="UP000516173"/>
    </source>
</evidence>
<dbReference type="EMBL" id="AP023396">
    <property type="protein sequence ID" value="BCK54050.1"/>
    <property type="molecule type" value="Genomic_DNA"/>
</dbReference>
<reference evidence="2 3" key="1">
    <citation type="submission" date="2020-08" db="EMBL/GenBank/DDBJ databases">
        <title>Genome Sequencing of Nocardia wallacei strain FMUON74 and assembly.</title>
        <authorList>
            <person name="Toyokawa M."/>
            <person name="Uesaka K."/>
        </authorList>
    </citation>
    <scope>NUCLEOTIDE SEQUENCE [LARGE SCALE GENOMIC DNA]</scope>
    <source>
        <strain evidence="2 3">FMUON74</strain>
    </source>
</reference>
<keyword evidence="1" id="KW-0812">Transmembrane</keyword>
<gene>
    <name evidence="2" type="ORF">NWFMUON74_18220</name>
</gene>
<accession>A0A7G1KGE9</accession>
<evidence type="ECO:0000256" key="1">
    <source>
        <dbReference type="SAM" id="Phobius"/>
    </source>
</evidence>
<feature type="transmembrane region" description="Helical" evidence="1">
    <location>
        <begin position="42"/>
        <end position="61"/>
    </location>
</feature>
<keyword evidence="1" id="KW-1133">Transmembrane helix</keyword>
<proteinExistence type="predicted"/>
<organism evidence="2 3">
    <name type="scientific">Nocardia wallacei</name>
    <dbReference type="NCBI Taxonomy" id="480035"/>
    <lineage>
        <taxon>Bacteria</taxon>
        <taxon>Bacillati</taxon>
        <taxon>Actinomycetota</taxon>
        <taxon>Actinomycetes</taxon>
        <taxon>Mycobacteriales</taxon>
        <taxon>Nocardiaceae</taxon>
        <taxon>Nocardia</taxon>
    </lineage>
</organism>